<feature type="zinc finger region" description="CR-type" evidence="12">
    <location>
        <begin position="165"/>
        <end position="243"/>
    </location>
</feature>
<evidence type="ECO:0000256" key="5">
    <source>
        <dbReference type="ARBA" id="ARBA00022771"/>
    </source>
</evidence>
<feature type="binding site" evidence="11">
    <location>
        <position position="181"/>
    </location>
    <ligand>
        <name>Zn(2+)</name>
        <dbReference type="ChEBI" id="CHEBI:29105"/>
        <label>1</label>
    </ligand>
</feature>
<dbReference type="GO" id="GO:0042026">
    <property type="term" value="P:protein refolding"/>
    <property type="evidence" value="ECO:0007669"/>
    <property type="project" value="TreeGrafter"/>
</dbReference>
<dbReference type="GO" id="GO:0031072">
    <property type="term" value="F:heat shock protein binding"/>
    <property type="evidence" value="ECO:0007669"/>
    <property type="project" value="InterPro"/>
</dbReference>
<comment type="subcellular location">
    <subcellularLocation>
        <location evidence="11">Cytoplasm</location>
    </subcellularLocation>
</comment>
<keyword evidence="16" id="KW-1185">Reference proteome</keyword>
<dbReference type="NCBIfam" id="NF008035">
    <property type="entry name" value="PRK10767.1"/>
    <property type="match status" value="1"/>
</dbReference>
<dbReference type="Pfam" id="PF01556">
    <property type="entry name" value="DnaJ_C"/>
    <property type="match status" value="1"/>
</dbReference>
<name>A0A402CJF3_RHOWR</name>
<keyword evidence="5 11" id="KW-0863">Zinc-finger</keyword>
<dbReference type="Pfam" id="PF00684">
    <property type="entry name" value="DnaJ_CXXCXGXG"/>
    <property type="match status" value="1"/>
</dbReference>
<reference evidence="15 16" key="1">
    <citation type="submission" date="2018-11" db="EMBL/GenBank/DDBJ databases">
        <title>Microbial catabolism of amino acid.</title>
        <authorList>
            <person name="Hibi M."/>
            <person name="Ogawa J."/>
        </authorList>
    </citation>
    <scope>NUCLEOTIDE SEQUENCE [LARGE SCALE GENOMIC DNA]</scope>
    <source>
        <strain evidence="15 16">C31-06</strain>
    </source>
</reference>
<evidence type="ECO:0000256" key="3">
    <source>
        <dbReference type="ARBA" id="ARBA00022723"/>
    </source>
</evidence>
<evidence type="ECO:0000256" key="6">
    <source>
        <dbReference type="ARBA" id="ARBA00022833"/>
    </source>
</evidence>
<feature type="repeat" description="CXXCXGXG motif" evidence="11">
    <location>
        <begin position="178"/>
        <end position="185"/>
    </location>
</feature>
<dbReference type="GO" id="GO:0051082">
    <property type="term" value="F:unfolded protein binding"/>
    <property type="evidence" value="ECO:0007669"/>
    <property type="project" value="UniProtKB-UniRule"/>
</dbReference>
<gene>
    <name evidence="11" type="primary">dnaJ</name>
    <name evidence="15" type="ORF">Rhow_008044</name>
</gene>
<evidence type="ECO:0000256" key="2">
    <source>
        <dbReference type="ARBA" id="ARBA00022705"/>
    </source>
</evidence>
<sequence length="396" mass="42047">MTQQEWIERDFYADLGVPSTASAEDIKRAYRKLARQLHPDANPHDQAAGERFKAVSEAHAVLSDPATRAEYDRTRQLYRSGAFRRAGTRSGTHAGTGTAGGMGGFDLSDLFGGGGSAFTFGEAGFGDLFGDLFRRSGTHTTTSRPRRGSDVEAQTRLPFRQAVTGVVLPLQVSGPTVCTSCHGSGARPGTQPRRCPACGGAGTLTHNQGDFGFSESCDDCRGTGVIVDSPCTDCQGTGVGHRTRTINVRIPPGVTDGQRIRLPAHGEPGLRGAPSGDLYVTVEVDPDPVFDRDGDDLTVTVPVGFAELALGTTISVPTLDGRVSVKIPAGTPSGRTFRLQGRGVPHRGRPPGDLRVTVQVAVPAGLDQRAIDALRAYEKAEKTTGFDPRGSWRDHR</sequence>
<dbReference type="PANTHER" id="PTHR43096">
    <property type="entry name" value="DNAJ HOMOLOG 1, MITOCHONDRIAL-RELATED"/>
    <property type="match status" value="1"/>
</dbReference>
<keyword evidence="1 11" id="KW-0963">Cytoplasm</keyword>
<dbReference type="InterPro" id="IPR036410">
    <property type="entry name" value="HSP_DnaJ_Cys-rich_dom_sf"/>
</dbReference>
<dbReference type="SUPFAM" id="SSF57938">
    <property type="entry name" value="DnaJ/Hsp40 cysteine-rich domain"/>
    <property type="match status" value="1"/>
</dbReference>
<dbReference type="GO" id="GO:0008270">
    <property type="term" value="F:zinc ion binding"/>
    <property type="evidence" value="ECO:0007669"/>
    <property type="project" value="UniProtKB-UniRule"/>
</dbReference>
<evidence type="ECO:0000256" key="11">
    <source>
        <dbReference type="HAMAP-Rule" id="MF_01152"/>
    </source>
</evidence>
<dbReference type="FunFam" id="2.60.260.20:FF:000005">
    <property type="entry name" value="Chaperone protein dnaJ 1, mitochondrial"/>
    <property type="match status" value="1"/>
</dbReference>
<feature type="binding site" evidence="11">
    <location>
        <position position="220"/>
    </location>
    <ligand>
        <name>Zn(2+)</name>
        <dbReference type="ChEBI" id="CHEBI:29105"/>
        <label>2</label>
    </ligand>
</feature>
<feature type="binding site" evidence="11">
    <location>
        <position position="234"/>
    </location>
    <ligand>
        <name>Zn(2+)</name>
        <dbReference type="ChEBI" id="CHEBI:29105"/>
        <label>1</label>
    </ligand>
</feature>
<dbReference type="PANTHER" id="PTHR43096:SF54">
    <property type="entry name" value="CHAPERONE PROTEIN DNAJ 1"/>
    <property type="match status" value="1"/>
</dbReference>
<evidence type="ECO:0000256" key="4">
    <source>
        <dbReference type="ARBA" id="ARBA00022737"/>
    </source>
</evidence>
<feature type="domain" description="CR-type" evidence="14">
    <location>
        <begin position="165"/>
        <end position="243"/>
    </location>
</feature>
<dbReference type="PROSITE" id="PS50076">
    <property type="entry name" value="DNAJ_2"/>
    <property type="match status" value="1"/>
</dbReference>
<keyword evidence="3 11" id="KW-0479">Metal-binding</keyword>
<dbReference type="NCBIfam" id="NF010872">
    <property type="entry name" value="PRK14279.1"/>
    <property type="match status" value="1"/>
</dbReference>
<feature type="binding site" evidence="11">
    <location>
        <position position="178"/>
    </location>
    <ligand>
        <name>Zn(2+)</name>
        <dbReference type="ChEBI" id="CHEBI:29105"/>
        <label>1</label>
    </ligand>
</feature>
<feature type="repeat" description="CXXCXGXG motif" evidence="11">
    <location>
        <begin position="195"/>
        <end position="202"/>
    </location>
</feature>
<evidence type="ECO:0000256" key="1">
    <source>
        <dbReference type="ARBA" id="ARBA00022490"/>
    </source>
</evidence>
<keyword evidence="4 11" id="KW-0677">Repeat</keyword>
<dbReference type="InterPro" id="IPR002939">
    <property type="entry name" value="DnaJ_C"/>
</dbReference>
<feature type="domain" description="J" evidence="13">
    <location>
        <begin position="10"/>
        <end position="75"/>
    </location>
</feature>
<dbReference type="CDD" id="cd10747">
    <property type="entry name" value="DnaJ_C"/>
    <property type="match status" value="1"/>
</dbReference>
<dbReference type="RefSeq" id="WP_124395457.1">
    <property type="nucleotide sequence ID" value="NZ_BHYM01000080.1"/>
</dbReference>
<dbReference type="GO" id="GO:0009408">
    <property type="term" value="P:response to heat"/>
    <property type="evidence" value="ECO:0007669"/>
    <property type="project" value="InterPro"/>
</dbReference>
<comment type="domain">
    <text evidence="11">The J domain is necessary and sufficient to stimulate DnaK ATPase activity. Zinc center 1 plays an important role in the autonomous, DnaK-independent chaperone activity of DnaJ. Zinc center 2 is essential for interaction with DnaK and for DnaJ activity.</text>
</comment>
<comment type="caution">
    <text evidence="15">The sequence shown here is derived from an EMBL/GenBank/DDBJ whole genome shotgun (WGS) entry which is preliminary data.</text>
</comment>
<dbReference type="Proteomes" id="UP000287519">
    <property type="component" value="Unassembled WGS sequence"/>
</dbReference>
<evidence type="ECO:0000313" key="16">
    <source>
        <dbReference type="Proteomes" id="UP000287519"/>
    </source>
</evidence>
<dbReference type="PRINTS" id="PR00625">
    <property type="entry name" value="JDOMAIN"/>
</dbReference>
<feature type="repeat" description="CXXCXGXG motif" evidence="11">
    <location>
        <begin position="217"/>
        <end position="224"/>
    </location>
</feature>
<evidence type="ECO:0000259" key="14">
    <source>
        <dbReference type="PROSITE" id="PS51188"/>
    </source>
</evidence>
<dbReference type="GO" id="GO:0005737">
    <property type="term" value="C:cytoplasm"/>
    <property type="evidence" value="ECO:0007669"/>
    <property type="project" value="UniProtKB-SubCell"/>
</dbReference>
<dbReference type="InterPro" id="IPR008971">
    <property type="entry name" value="HSP40/DnaJ_pept-bd"/>
</dbReference>
<dbReference type="HAMAP" id="MF_01152">
    <property type="entry name" value="DnaJ"/>
    <property type="match status" value="1"/>
</dbReference>
<dbReference type="OrthoDB" id="9779889at2"/>
<dbReference type="InterPro" id="IPR036869">
    <property type="entry name" value="J_dom_sf"/>
</dbReference>
<dbReference type="CDD" id="cd06257">
    <property type="entry name" value="DnaJ"/>
    <property type="match status" value="1"/>
</dbReference>
<keyword evidence="2 11" id="KW-0235">DNA replication</keyword>
<feature type="binding site" evidence="11">
    <location>
        <position position="231"/>
    </location>
    <ligand>
        <name>Zn(2+)</name>
        <dbReference type="ChEBI" id="CHEBI:29105"/>
        <label>1</label>
    </ligand>
</feature>
<dbReference type="PROSITE" id="PS51188">
    <property type="entry name" value="ZF_CR"/>
    <property type="match status" value="1"/>
</dbReference>
<dbReference type="InterPro" id="IPR018253">
    <property type="entry name" value="DnaJ_domain_CS"/>
</dbReference>
<evidence type="ECO:0000256" key="7">
    <source>
        <dbReference type="ARBA" id="ARBA00023016"/>
    </source>
</evidence>
<dbReference type="SUPFAM" id="SSF46565">
    <property type="entry name" value="Chaperone J-domain"/>
    <property type="match status" value="1"/>
</dbReference>
<dbReference type="EMBL" id="BHYM01000080">
    <property type="protein sequence ID" value="GCE43746.1"/>
    <property type="molecule type" value="Genomic_DNA"/>
</dbReference>
<protein>
    <recommendedName>
        <fullName evidence="10 11">Chaperone protein DnaJ</fullName>
    </recommendedName>
</protein>
<dbReference type="FunFam" id="2.10.230.10:FF:000002">
    <property type="entry name" value="Molecular chaperone DnaJ"/>
    <property type="match status" value="1"/>
</dbReference>
<dbReference type="Pfam" id="PF00226">
    <property type="entry name" value="DnaJ"/>
    <property type="match status" value="1"/>
</dbReference>
<comment type="subunit">
    <text evidence="11">Homodimer.</text>
</comment>
<dbReference type="CDD" id="cd10719">
    <property type="entry name" value="DnaJ_zf"/>
    <property type="match status" value="1"/>
</dbReference>
<dbReference type="AlphaFoldDB" id="A0A402CJF3"/>
<feature type="binding site" evidence="11">
    <location>
        <position position="198"/>
    </location>
    <ligand>
        <name>Zn(2+)</name>
        <dbReference type="ChEBI" id="CHEBI:29105"/>
        <label>2</label>
    </ligand>
</feature>
<evidence type="ECO:0000256" key="12">
    <source>
        <dbReference type="PROSITE-ProRule" id="PRU00546"/>
    </source>
</evidence>
<dbReference type="InterPro" id="IPR012724">
    <property type="entry name" value="DnaJ"/>
</dbReference>
<comment type="function">
    <text evidence="11">Participates actively in the response to hyperosmotic and heat shock by preventing the aggregation of stress-denatured proteins and by disaggregating proteins, also in an autonomous, DnaK-independent fashion. Unfolded proteins bind initially to DnaJ; upon interaction with the DnaJ-bound protein, DnaK hydrolyzes its bound ATP, resulting in the formation of a stable complex. GrpE releases ADP from DnaK; ATP binding to DnaK triggers the release of the substrate protein, thus completing the reaction cycle. Several rounds of ATP-dependent interactions between DnaJ, DnaK and GrpE are required for fully efficient folding. Also involved, together with DnaK and GrpE, in the DNA replication of plasmids through activation of initiation proteins.</text>
</comment>
<evidence type="ECO:0000259" key="13">
    <source>
        <dbReference type="PROSITE" id="PS50076"/>
    </source>
</evidence>
<comment type="similarity">
    <text evidence="9 11">Belongs to the DnaJ family.</text>
</comment>
<dbReference type="Gene3D" id="1.10.287.110">
    <property type="entry name" value="DnaJ domain"/>
    <property type="match status" value="1"/>
</dbReference>
<evidence type="ECO:0000256" key="8">
    <source>
        <dbReference type="ARBA" id="ARBA00023186"/>
    </source>
</evidence>
<keyword evidence="7 11" id="KW-0346">Stress response</keyword>
<keyword evidence="6 11" id="KW-0862">Zinc</keyword>
<evidence type="ECO:0000313" key="15">
    <source>
        <dbReference type="EMBL" id="GCE43746.1"/>
    </source>
</evidence>
<dbReference type="GO" id="GO:0005524">
    <property type="term" value="F:ATP binding"/>
    <property type="evidence" value="ECO:0007669"/>
    <property type="project" value="InterPro"/>
</dbReference>
<feature type="repeat" description="CXXCXGXG motif" evidence="11">
    <location>
        <begin position="231"/>
        <end position="238"/>
    </location>
</feature>
<feature type="binding site" evidence="11">
    <location>
        <position position="195"/>
    </location>
    <ligand>
        <name>Zn(2+)</name>
        <dbReference type="ChEBI" id="CHEBI:29105"/>
        <label>2</label>
    </ligand>
</feature>
<dbReference type="InterPro" id="IPR001305">
    <property type="entry name" value="HSP_DnaJ_Cys-rich_dom"/>
</dbReference>
<dbReference type="PROSITE" id="PS00636">
    <property type="entry name" value="DNAJ_1"/>
    <property type="match status" value="1"/>
</dbReference>
<keyword evidence="8 11" id="KW-0143">Chaperone</keyword>
<proteinExistence type="inferred from homology"/>
<evidence type="ECO:0000256" key="10">
    <source>
        <dbReference type="ARBA" id="ARBA00067609"/>
    </source>
</evidence>
<dbReference type="InterPro" id="IPR001623">
    <property type="entry name" value="DnaJ_domain"/>
</dbReference>
<feature type="binding site" evidence="11">
    <location>
        <position position="217"/>
    </location>
    <ligand>
        <name>Zn(2+)</name>
        <dbReference type="ChEBI" id="CHEBI:29105"/>
        <label>2</label>
    </ligand>
</feature>
<dbReference type="Gene3D" id="2.10.230.10">
    <property type="entry name" value="Heat shock protein DnaJ, cysteine-rich domain"/>
    <property type="match status" value="1"/>
</dbReference>
<comment type="cofactor">
    <cofactor evidence="11">
        <name>Zn(2+)</name>
        <dbReference type="ChEBI" id="CHEBI:29105"/>
    </cofactor>
    <text evidence="11">Binds 2 Zn(2+) ions per monomer.</text>
</comment>
<dbReference type="Gene3D" id="2.60.260.20">
    <property type="entry name" value="Urease metallochaperone UreE, N-terminal domain"/>
    <property type="match status" value="2"/>
</dbReference>
<organism evidence="15 16">
    <name type="scientific">Rhodococcus wratislaviensis</name>
    <name type="common">Tsukamurella wratislaviensis</name>
    <dbReference type="NCBI Taxonomy" id="44752"/>
    <lineage>
        <taxon>Bacteria</taxon>
        <taxon>Bacillati</taxon>
        <taxon>Actinomycetota</taxon>
        <taxon>Actinomycetes</taxon>
        <taxon>Mycobacteriales</taxon>
        <taxon>Nocardiaceae</taxon>
        <taxon>Rhodococcus</taxon>
    </lineage>
</organism>
<dbReference type="GO" id="GO:0006260">
    <property type="term" value="P:DNA replication"/>
    <property type="evidence" value="ECO:0007669"/>
    <property type="project" value="UniProtKB-KW"/>
</dbReference>
<dbReference type="SUPFAM" id="SSF49493">
    <property type="entry name" value="HSP40/DnaJ peptide-binding domain"/>
    <property type="match status" value="2"/>
</dbReference>
<evidence type="ECO:0000256" key="9">
    <source>
        <dbReference type="ARBA" id="ARBA00061004"/>
    </source>
</evidence>
<dbReference type="SMART" id="SM00271">
    <property type="entry name" value="DnaJ"/>
    <property type="match status" value="1"/>
</dbReference>
<accession>A0A402CJF3</accession>